<evidence type="ECO:0000256" key="1">
    <source>
        <dbReference type="ARBA" id="ARBA00022679"/>
    </source>
</evidence>
<evidence type="ECO:0000256" key="3">
    <source>
        <dbReference type="ARBA" id="ARBA00034487"/>
    </source>
</evidence>
<accession>A0A9P4JET8</accession>
<keyword evidence="2" id="KW-0949">S-adenosyl-L-methionine</keyword>
<comment type="catalytic activity">
    <reaction evidence="6">
        <text>arsenic triglutathione + [thioredoxin]-dithiol + S-adenosyl-L-methionine + 2 H2O = methylarsonous acid + [thioredoxin]-disulfide + 3 glutathione + S-adenosyl-L-homocysteine + H(+)</text>
        <dbReference type="Rhea" id="RHEA:69460"/>
        <dbReference type="Rhea" id="RHEA-COMP:10698"/>
        <dbReference type="Rhea" id="RHEA-COMP:10700"/>
        <dbReference type="ChEBI" id="CHEBI:15377"/>
        <dbReference type="ChEBI" id="CHEBI:15378"/>
        <dbReference type="ChEBI" id="CHEBI:17826"/>
        <dbReference type="ChEBI" id="CHEBI:29950"/>
        <dbReference type="ChEBI" id="CHEBI:50058"/>
        <dbReference type="ChEBI" id="CHEBI:57856"/>
        <dbReference type="ChEBI" id="CHEBI:57925"/>
        <dbReference type="ChEBI" id="CHEBI:59789"/>
        <dbReference type="ChEBI" id="CHEBI:183640"/>
        <dbReference type="EC" id="2.1.1.137"/>
    </reaction>
</comment>
<gene>
    <name evidence="11" type="ORF">GQ43DRAFT_475095</name>
</gene>
<name>A0A9P4JET8_9PLEO</name>
<proteinExistence type="inferred from homology"/>
<reference evidence="11" key="1">
    <citation type="journal article" date="2020" name="Stud. Mycol.">
        <title>101 Dothideomycetes genomes: a test case for predicting lifestyles and emergence of pathogens.</title>
        <authorList>
            <person name="Haridas S."/>
            <person name="Albert R."/>
            <person name="Binder M."/>
            <person name="Bloem J."/>
            <person name="Labutti K."/>
            <person name="Salamov A."/>
            <person name="Andreopoulos B."/>
            <person name="Baker S."/>
            <person name="Barry K."/>
            <person name="Bills G."/>
            <person name="Bluhm B."/>
            <person name="Cannon C."/>
            <person name="Castanera R."/>
            <person name="Culley D."/>
            <person name="Daum C."/>
            <person name="Ezra D."/>
            <person name="Gonzalez J."/>
            <person name="Henrissat B."/>
            <person name="Kuo A."/>
            <person name="Liang C."/>
            <person name="Lipzen A."/>
            <person name="Lutzoni F."/>
            <person name="Magnuson J."/>
            <person name="Mondo S."/>
            <person name="Nolan M."/>
            <person name="Ohm R."/>
            <person name="Pangilinan J."/>
            <person name="Park H.-J."/>
            <person name="Ramirez L."/>
            <person name="Alfaro M."/>
            <person name="Sun H."/>
            <person name="Tritt A."/>
            <person name="Yoshinaga Y."/>
            <person name="Zwiers L.-H."/>
            <person name="Turgeon B."/>
            <person name="Goodwin S."/>
            <person name="Spatafora J."/>
            <person name="Crous P."/>
            <person name="Grigoriev I."/>
        </authorList>
    </citation>
    <scope>NUCLEOTIDE SEQUENCE</scope>
    <source>
        <strain evidence="11">ATCC 74209</strain>
    </source>
</reference>
<evidence type="ECO:0000313" key="11">
    <source>
        <dbReference type="EMBL" id="KAF2197835.1"/>
    </source>
</evidence>
<comment type="caution">
    <text evidence="11">The sequence shown here is derived from an EMBL/GenBank/DDBJ whole genome shotgun (WGS) entry which is preliminary data.</text>
</comment>
<evidence type="ECO:0000256" key="4">
    <source>
        <dbReference type="ARBA" id="ARBA00034521"/>
    </source>
</evidence>
<dbReference type="InterPro" id="IPR025714">
    <property type="entry name" value="Methyltranfer_dom"/>
</dbReference>
<comment type="similarity">
    <text evidence="3">Belongs to the methyltransferase superfamily. Arsenite methyltransferase family.</text>
</comment>
<comment type="catalytic activity">
    <reaction evidence="7">
        <text>arsenic triglutathione + 2 [thioredoxin]-dithiol + 2 S-adenosyl-L-methionine + H2O = dimethylarsinous acid + 2 [thioredoxin]-disulfide + 3 glutathione + 2 S-adenosyl-L-homocysteine + 2 H(+)</text>
        <dbReference type="Rhea" id="RHEA:69464"/>
        <dbReference type="Rhea" id="RHEA-COMP:10698"/>
        <dbReference type="Rhea" id="RHEA-COMP:10700"/>
        <dbReference type="ChEBI" id="CHEBI:15377"/>
        <dbReference type="ChEBI" id="CHEBI:15378"/>
        <dbReference type="ChEBI" id="CHEBI:23808"/>
        <dbReference type="ChEBI" id="CHEBI:29950"/>
        <dbReference type="ChEBI" id="CHEBI:50058"/>
        <dbReference type="ChEBI" id="CHEBI:57856"/>
        <dbReference type="ChEBI" id="CHEBI:57925"/>
        <dbReference type="ChEBI" id="CHEBI:59789"/>
        <dbReference type="ChEBI" id="CHEBI:183640"/>
        <dbReference type="EC" id="2.1.1.137"/>
    </reaction>
</comment>
<evidence type="ECO:0000313" key="12">
    <source>
        <dbReference type="Proteomes" id="UP000799536"/>
    </source>
</evidence>
<dbReference type="GO" id="GO:0030791">
    <property type="term" value="F:arsenite methyltransferase activity"/>
    <property type="evidence" value="ECO:0007669"/>
    <property type="project" value="UniProtKB-EC"/>
</dbReference>
<dbReference type="CDD" id="cd02440">
    <property type="entry name" value="AdoMet_MTases"/>
    <property type="match status" value="1"/>
</dbReference>
<dbReference type="SUPFAM" id="SSF53335">
    <property type="entry name" value="S-adenosyl-L-methionine-dependent methyltransferases"/>
    <property type="match status" value="1"/>
</dbReference>
<evidence type="ECO:0000256" key="8">
    <source>
        <dbReference type="ARBA" id="ARBA00048428"/>
    </source>
</evidence>
<comment type="catalytic activity">
    <reaction evidence="8">
        <text>arsenic triglutathione + 3 [thioredoxin]-dithiol + 3 S-adenosyl-L-methionine = trimethylarsine + 3 [thioredoxin]-disulfide + 3 glutathione + 3 S-adenosyl-L-homocysteine + 3 H(+)</text>
        <dbReference type="Rhea" id="RHEA:69432"/>
        <dbReference type="Rhea" id="RHEA-COMP:10698"/>
        <dbReference type="Rhea" id="RHEA-COMP:10700"/>
        <dbReference type="ChEBI" id="CHEBI:15378"/>
        <dbReference type="ChEBI" id="CHEBI:27130"/>
        <dbReference type="ChEBI" id="CHEBI:29950"/>
        <dbReference type="ChEBI" id="CHEBI:50058"/>
        <dbReference type="ChEBI" id="CHEBI:57856"/>
        <dbReference type="ChEBI" id="CHEBI:57925"/>
        <dbReference type="ChEBI" id="CHEBI:59789"/>
        <dbReference type="ChEBI" id="CHEBI:183640"/>
        <dbReference type="EC" id="2.1.1.137"/>
    </reaction>
</comment>
<evidence type="ECO:0000256" key="5">
    <source>
        <dbReference type="ARBA" id="ARBA00034545"/>
    </source>
</evidence>
<dbReference type="EC" id="2.1.1.137" evidence="4"/>
<dbReference type="Pfam" id="PF13847">
    <property type="entry name" value="Methyltransf_31"/>
    <property type="match status" value="1"/>
</dbReference>
<organism evidence="11 12">
    <name type="scientific">Delitschia confertaspora ATCC 74209</name>
    <dbReference type="NCBI Taxonomy" id="1513339"/>
    <lineage>
        <taxon>Eukaryota</taxon>
        <taxon>Fungi</taxon>
        <taxon>Dikarya</taxon>
        <taxon>Ascomycota</taxon>
        <taxon>Pezizomycotina</taxon>
        <taxon>Dothideomycetes</taxon>
        <taxon>Pleosporomycetidae</taxon>
        <taxon>Pleosporales</taxon>
        <taxon>Delitschiaceae</taxon>
        <taxon>Delitschia</taxon>
    </lineage>
</organism>
<dbReference type="PANTHER" id="PTHR43675">
    <property type="entry name" value="ARSENITE METHYLTRANSFERASE"/>
    <property type="match status" value="1"/>
</dbReference>
<dbReference type="NCBIfam" id="NF008823">
    <property type="entry name" value="PRK11873.1"/>
    <property type="match status" value="1"/>
</dbReference>
<dbReference type="PANTHER" id="PTHR43675:SF8">
    <property type="entry name" value="ARSENITE METHYLTRANSFERASE"/>
    <property type="match status" value="1"/>
</dbReference>
<dbReference type="InterPro" id="IPR026669">
    <property type="entry name" value="Arsenite_MeTrfase-like"/>
</dbReference>
<feature type="region of interest" description="Disordered" evidence="9">
    <location>
        <begin position="300"/>
        <end position="342"/>
    </location>
</feature>
<dbReference type="InterPro" id="IPR029063">
    <property type="entry name" value="SAM-dependent_MTases_sf"/>
</dbReference>
<keyword evidence="12" id="KW-1185">Reference proteome</keyword>
<sequence>MDSQAIYAAVNDRYGASARASTTSTGAYGKTVAQAFGYSASDLSSIPAEANLGLSCGNPLAIAGLKEGETVIDLGSGAGFDVFLAAKKLGETGRAIGVDMNDDMLATANKNKQKTNANNVEFIKSQITSIPLPSAVADVIISNCVINLVPDSEKHLVFHEMHRLLKPGGRVAVSDLLCKKDMPERIKNDMALYVGCIAGASKVEEYERWLKEAGFGEVMVVDAGSDVNVYIQTDEEGNLVGGPCCGDGLVEGSIGEVKKSGGCCGPSTEKEGGCEKPAEKAAGSCCAPKKETKAASSCCGSKKEEKPASSCCAPKKEEKTTSSCCGPKKEEKPDGVMPDLKAKHPDLDLNEWVGSYKIYAVKPSA</sequence>
<keyword evidence="1" id="KW-0808">Transferase</keyword>
<dbReference type="AlphaFoldDB" id="A0A9P4JET8"/>
<feature type="domain" description="Methyltransferase" evidence="10">
    <location>
        <begin position="66"/>
        <end position="214"/>
    </location>
</feature>
<evidence type="ECO:0000256" key="2">
    <source>
        <dbReference type="ARBA" id="ARBA00022691"/>
    </source>
</evidence>
<dbReference type="Proteomes" id="UP000799536">
    <property type="component" value="Unassembled WGS sequence"/>
</dbReference>
<evidence type="ECO:0000256" key="7">
    <source>
        <dbReference type="ARBA" id="ARBA00047943"/>
    </source>
</evidence>
<dbReference type="EMBL" id="ML994194">
    <property type="protein sequence ID" value="KAF2197835.1"/>
    <property type="molecule type" value="Genomic_DNA"/>
</dbReference>
<dbReference type="Gene3D" id="3.40.50.150">
    <property type="entry name" value="Vaccinia Virus protein VP39"/>
    <property type="match status" value="1"/>
</dbReference>
<feature type="compositionally biased region" description="Basic and acidic residues" evidence="9">
    <location>
        <begin position="327"/>
        <end position="342"/>
    </location>
</feature>
<evidence type="ECO:0000256" key="6">
    <source>
        <dbReference type="ARBA" id="ARBA00047941"/>
    </source>
</evidence>
<dbReference type="OrthoDB" id="66144at2759"/>
<evidence type="ECO:0000259" key="10">
    <source>
        <dbReference type="Pfam" id="PF13847"/>
    </source>
</evidence>
<protein>
    <recommendedName>
        <fullName evidence="5">Arsenite methyltransferase</fullName>
        <ecNumber evidence="4">2.1.1.137</ecNumber>
    </recommendedName>
</protein>
<evidence type="ECO:0000256" key="9">
    <source>
        <dbReference type="SAM" id="MobiDB-lite"/>
    </source>
</evidence>